<proteinExistence type="predicted"/>
<dbReference type="EMBL" id="JAUFPT010000028">
    <property type="protein sequence ID" value="MDN3571018.1"/>
    <property type="molecule type" value="Genomic_DNA"/>
</dbReference>
<accession>A0ABT8AP10</accession>
<keyword evidence="4" id="KW-1185">Reference proteome</keyword>
<organism evidence="3 4">
    <name type="scientific">Methylobacterium longum</name>
    <dbReference type="NCBI Taxonomy" id="767694"/>
    <lineage>
        <taxon>Bacteria</taxon>
        <taxon>Pseudomonadati</taxon>
        <taxon>Pseudomonadota</taxon>
        <taxon>Alphaproteobacteria</taxon>
        <taxon>Hyphomicrobiales</taxon>
        <taxon>Methylobacteriaceae</taxon>
        <taxon>Methylobacterium</taxon>
    </lineage>
</organism>
<feature type="compositionally biased region" description="Basic and acidic residues" evidence="1">
    <location>
        <begin position="8"/>
        <end position="20"/>
    </location>
</feature>
<name>A0ABT8AP10_9HYPH</name>
<dbReference type="Pfam" id="PF07238">
    <property type="entry name" value="PilZ"/>
    <property type="match status" value="1"/>
</dbReference>
<evidence type="ECO:0000313" key="4">
    <source>
        <dbReference type="Proteomes" id="UP001244297"/>
    </source>
</evidence>
<dbReference type="InterPro" id="IPR009875">
    <property type="entry name" value="PilZ_domain"/>
</dbReference>
<feature type="domain" description="PilZ" evidence="2">
    <location>
        <begin position="21"/>
        <end position="94"/>
    </location>
</feature>
<evidence type="ECO:0000313" key="3">
    <source>
        <dbReference type="EMBL" id="MDN3571018.1"/>
    </source>
</evidence>
<reference evidence="4" key="1">
    <citation type="journal article" date="2019" name="Int. J. Syst. Evol. Microbiol.">
        <title>The Global Catalogue of Microorganisms (GCM) 10K type strain sequencing project: providing services to taxonomists for standard genome sequencing and annotation.</title>
        <authorList>
            <consortium name="The Broad Institute Genomics Platform"/>
            <consortium name="The Broad Institute Genome Sequencing Center for Infectious Disease"/>
            <person name="Wu L."/>
            <person name="Ma J."/>
        </authorList>
    </citation>
    <scope>NUCLEOTIDE SEQUENCE [LARGE SCALE GENOMIC DNA]</scope>
    <source>
        <strain evidence="4">CECT 7806</strain>
    </source>
</reference>
<dbReference type="Proteomes" id="UP001244297">
    <property type="component" value="Unassembled WGS sequence"/>
</dbReference>
<evidence type="ECO:0000256" key="1">
    <source>
        <dbReference type="SAM" id="MobiDB-lite"/>
    </source>
</evidence>
<feature type="region of interest" description="Disordered" evidence="1">
    <location>
        <begin position="1"/>
        <end position="20"/>
    </location>
</feature>
<dbReference type="RefSeq" id="WP_290355615.1">
    <property type="nucleotide sequence ID" value="NZ_JAUFPT010000028.1"/>
</dbReference>
<protein>
    <submittedName>
        <fullName evidence="3">PilZ domain-containing protein</fullName>
    </submittedName>
</protein>
<sequence length="126" mass="14106">MDAGSNTKSERSGGHFDRGEERRDTNWIALIRLPDGTEIPTTVRDISASGARLAVPISYVLPKSFMFKVIGRDFICAVQLVWRRGDYAGVRIERVGKVPSMQARRPAESLDPGTTLRARRSRFSEI</sequence>
<comment type="caution">
    <text evidence="3">The sequence shown here is derived from an EMBL/GenBank/DDBJ whole genome shotgun (WGS) entry which is preliminary data.</text>
</comment>
<evidence type="ECO:0000259" key="2">
    <source>
        <dbReference type="Pfam" id="PF07238"/>
    </source>
</evidence>
<dbReference type="SUPFAM" id="SSF141371">
    <property type="entry name" value="PilZ domain-like"/>
    <property type="match status" value="1"/>
</dbReference>
<gene>
    <name evidence="3" type="ORF">QWZ18_10300</name>
</gene>